<reference evidence="1 2" key="1">
    <citation type="journal article" date="2022" name="Genome Biol. Evol.">
        <title>The Spruce Budworm Genome: Reconstructing the Evolutionary History of Antifreeze Proteins.</title>
        <authorList>
            <person name="Beliveau C."/>
            <person name="Gagne P."/>
            <person name="Picq S."/>
            <person name="Vernygora O."/>
            <person name="Keeling C.I."/>
            <person name="Pinkney K."/>
            <person name="Doucet D."/>
            <person name="Wen F."/>
            <person name="Johnston J.S."/>
            <person name="Maaroufi H."/>
            <person name="Boyle B."/>
            <person name="Laroche J."/>
            <person name="Dewar K."/>
            <person name="Juretic N."/>
            <person name="Blackburn G."/>
            <person name="Nisole A."/>
            <person name="Brunet B."/>
            <person name="Brandao M."/>
            <person name="Lumley L."/>
            <person name="Duan J."/>
            <person name="Quan G."/>
            <person name="Lucarotti C.J."/>
            <person name="Roe A.D."/>
            <person name="Sperling F.A.H."/>
            <person name="Levesque R.C."/>
            <person name="Cusson M."/>
        </authorList>
    </citation>
    <scope>NUCLEOTIDE SEQUENCE [LARGE SCALE GENOMIC DNA]</scope>
    <source>
        <strain evidence="1">Glfc:IPQL:Cfum</strain>
    </source>
</reference>
<dbReference type="EMBL" id="CM046114">
    <property type="protein sequence ID" value="KAI8419940.1"/>
    <property type="molecule type" value="Genomic_DNA"/>
</dbReference>
<sequence>MDIIIKVNNQSNGRDKLARLFQYTSRLVWHQLEARNANKYSIDRIRNLELTLSSFRKMSDSDSHAEQSCANSSRHETIHECAGVSEEYKPRYRGELNDGFYVSFVPQLAV</sequence>
<proteinExistence type="predicted"/>
<evidence type="ECO:0000313" key="2">
    <source>
        <dbReference type="Proteomes" id="UP001064048"/>
    </source>
</evidence>
<organism evidence="1 2">
    <name type="scientific">Choristoneura fumiferana</name>
    <name type="common">Spruce budworm moth</name>
    <name type="synonym">Archips fumiferana</name>
    <dbReference type="NCBI Taxonomy" id="7141"/>
    <lineage>
        <taxon>Eukaryota</taxon>
        <taxon>Metazoa</taxon>
        <taxon>Ecdysozoa</taxon>
        <taxon>Arthropoda</taxon>
        <taxon>Hexapoda</taxon>
        <taxon>Insecta</taxon>
        <taxon>Pterygota</taxon>
        <taxon>Neoptera</taxon>
        <taxon>Endopterygota</taxon>
        <taxon>Lepidoptera</taxon>
        <taxon>Glossata</taxon>
        <taxon>Ditrysia</taxon>
        <taxon>Tortricoidea</taxon>
        <taxon>Tortricidae</taxon>
        <taxon>Tortricinae</taxon>
        <taxon>Choristoneura</taxon>
    </lineage>
</organism>
<gene>
    <name evidence="1" type="ORF">MSG28_008557</name>
</gene>
<comment type="caution">
    <text evidence="1">The sequence shown here is derived from an EMBL/GenBank/DDBJ whole genome shotgun (WGS) entry which is preliminary data.</text>
</comment>
<accession>A0ACC0J793</accession>
<protein>
    <submittedName>
        <fullName evidence="1">Uncharacterized protein</fullName>
    </submittedName>
</protein>
<dbReference type="Proteomes" id="UP001064048">
    <property type="component" value="Chromosome 14"/>
</dbReference>
<name>A0ACC0J793_CHOFU</name>
<keyword evidence="2" id="KW-1185">Reference proteome</keyword>
<evidence type="ECO:0000313" key="1">
    <source>
        <dbReference type="EMBL" id="KAI8419940.1"/>
    </source>
</evidence>